<gene>
    <name evidence="3" type="ORF">CSOJ01_15334</name>
</gene>
<proteinExistence type="predicted"/>
<reference evidence="3 4" key="1">
    <citation type="journal article" date="2020" name="Phytopathology">
        <title>Genome Sequence Resources of Colletotrichum truncatum, C. plurivorum, C. musicola, and C. sojae: Four Species Pathogenic to Soybean (Glycine max).</title>
        <authorList>
            <person name="Rogerio F."/>
            <person name="Boufleur T.R."/>
            <person name="Ciampi-Guillardi M."/>
            <person name="Sukno S.A."/>
            <person name="Thon M.R."/>
            <person name="Massola Junior N.S."/>
            <person name="Baroncelli R."/>
        </authorList>
    </citation>
    <scope>NUCLEOTIDE SEQUENCE [LARGE SCALE GENOMIC DNA]</scope>
    <source>
        <strain evidence="3 4">LFN0009</strain>
    </source>
</reference>
<feature type="compositionally biased region" description="Polar residues" evidence="1">
    <location>
        <begin position="1"/>
        <end position="15"/>
    </location>
</feature>
<feature type="region of interest" description="Disordered" evidence="1">
    <location>
        <begin position="1"/>
        <end position="81"/>
    </location>
</feature>
<protein>
    <submittedName>
        <fullName evidence="3">Uncharacterized protein</fullName>
    </submittedName>
</protein>
<feature type="compositionally biased region" description="Low complexity" evidence="1">
    <location>
        <begin position="56"/>
        <end position="69"/>
    </location>
</feature>
<sequence>METQPLAHQTSSVGDSRNHDNTVPPAQSGSQDSDETATNQTNDERARRDSFHGDSESTAGTSTAAASYTRVAGDEETAPRFEYPRQKTDMFTIAADCVSIALPLAMVLFVVALWRLEGTDVVATSEQAWDNGITVLATVFPILFASIVGRLVSEAARWALERGATVGLLEQLIGSRTVGSTVLTLIHFRLLSVMSLSLLIAWAMSPLGTQALLRMKSTRLEPRVEPTNVTYFDNSARNTVLDRLYVGGSGSYSNDAWWRGLAAMYTTLVSTPDTIKSDTMDLWGNVKIPFLGHAESDWKDIHRDAPDFEYSSLTGIPISNLKEGNTSFTTESSHLRLRCGEVTHMTNHPEYMLRNGSFVPLNGTTLSSITMEQFGGQRLFTLPNGTWHGYPIDRGSTSTRATAGTTWSLALDRFVDPLWMRMNNTVPPEELHLRDKYYSERNRPMLFRNETALEAGPTNLLLQAIYVYSMGLLSHGLVASCGITQEYVESRVNCSRGASAPKQTCQVVAQRRSQRKNAPVNISPLSFPRLFSVVSAKLPRTVGGLTNIGTEVSLYYLQDTSLSGMSATNDSERDMLSKITGDTLQIRLAQLINTYLTLGQLSHKIRGGRSDLVSETNETVRAETSELVIVYDISGAWAAACLASSIMLLAAGVLGVVFKHWARGPEILGYVSTVFRDSKHMDLPADASRQNGMDLSKGMKDSRIRYGVTKLTKDGEPVIGVGLQETTEGVSYSR</sequence>
<dbReference type="EMBL" id="WIGN01000622">
    <property type="protein sequence ID" value="KAF6786833.1"/>
    <property type="molecule type" value="Genomic_DNA"/>
</dbReference>
<feature type="transmembrane region" description="Helical" evidence="2">
    <location>
        <begin position="636"/>
        <end position="658"/>
    </location>
</feature>
<feature type="compositionally biased region" description="Basic and acidic residues" evidence="1">
    <location>
        <begin position="42"/>
        <end position="55"/>
    </location>
</feature>
<feature type="transmembrane region" description="Helical" evidence="2">
    <location>
        <begin position="90"/>
        <end position="113"/>
    </location>
</feature>
<keyword evidence="4" id="KW-1185">Reference proteome</keyword>
<organism evidence="3 4">
    <name type="scientific">Colletotrichum sojae</name>
    <dbReference type="NCBI Taxonomy" id="2175907"/>
    <lineage>
        <taxon>Eukaryota</taxon>
        <taxon>Fungi</taxon>
        <taxon>Dikarya</taxon>
        <taxon>Ascomycota</taxon>
        <taxon>Pezizomycotina</taxon>
        <taxon>Sordariomycetes</taxon>
        <taxon>Hypocreomycetidae</taxon>
        <taxon>Glomerellales</taxon>
        <taxon>Glomerellaceae</taxon>
        <taxon>Colletotrichum</taxon>
        <taxon>Colletotrichum orchidearum species complex</taxon>
    </lineage>
</organism>
<accession>A0A8H6MIV7</accession>
<feature type="compositionally biased region" description="Polar residues" evidence="1">
    <location>
        <begin position="24"/>
        <end position="41"/>
    </location>
</feature>
<keyword evidence="2" id="KW-1133">Transmembrane helix</keyword>
<keyword evidence="2" id="KW-0812">Transmembrane</keyword>
<evidence type="ECO:0000256" key="2">
    <source>
        <dbReference type="SAM" id="Phobius"/>
    </source>
</evidence>
<dbReference type="AlphaFoldDB" id="A0A8H6MIV7"/>
<keyword evidence="2" id="KW-0472">Membrane</keyword>
<name>A0A8H6MIV7_9PEZI</name>
<evidence type="ECO:0000313" key="4">
    <source>
        <dbReference type="Proteomes" id="UP000652219"/>
    </source>
</evidence>
<feature type="transmembrane region" description="Helical" evidence="2">
    <location>
        <begin position="182"/>
        <end position="204"/>
    </location>
</feature>
<comment type="caution">
    <text evidence="3">The sequence shown here is derived from an EMBL/GenBank/DDBJ whole genome shotgun (WGS) entry which is preliminary data.</text>
</comment>
<feature type="transmembrane region" description="Helical" evidence="2">
    <location>
        <begin position="133"/>
        <end position="152"/>
    </location>
</feature>
<dbReference type="Proteomes" id="UP000652219">
    <property type="component" value="Unassembled WGS sequence"/>
</dbReference>
<evidence type="ECO:0000313" key="3">
    <source>
        <dbReference type="EMBL" id="KAF6786833.1"/>
    </source>
</evidence>
<evidence type="ECO:0000256" key="1">
    <source>
        <dbReference type="SAM" id="MobiDB-lite"/>
    </source>
</evidence>